<proteinExistence type="inferred from homology"/>
<evidence type="ECO:0000313" key="6">
    <source>
        <dbReference type="Proteomes" id="UP001054889"/>
    </source>
</evidence>
<organism evidence="5 6">
    <name type="scientific">Eleusine coracana subsp. coracana</name>
    <dbReference type="NCBI Taxonomy" id="191504"/>
    <lineage>
        <taxon>Eukaryota</taxon>
        <taxon>Viridiplantae</taxon>
        <taxon>Streptophyta</taxon>
        <taxon>Embryophyta</taxon>
        <taxon>Tracheophyta</taxon>
        <taxon>Spermatophyta</taxon>
        <taxon>Magnoliopsida</taxon>
        <taxon>Liliopsida</taxon>
        <taxon>Poales</taxon>
        <taxon>Poaceae</taxon>
        <taxon>PACMAD clade</taxon>
        <taxon>Chloridoideae</taxon>
        <taxon>Cynodonteae</taxon>
        <taxon>Eleusininae</taxon>
        <taxon>Eleusine</taxon>
    </lineage>
</organism>
<reference evidence="5" key="1">
    <citation type="journal article" date="2018" name="DNA Res.">
        <title>Multiple hybrid de novo genome assembly of finger millet, an orphan allotetraploid crop.</title>
        <authorList>
            <person name="Hatakeyama M."/>
            <person name="Aluri S."/>
            <person name="Balachadran M.T."/>
            <person name="Sivarajan S.R."/>
            <person name="Patrignani A."/>
            <person name="Gruter S."/>
            <person name="Poveda L."/>
            <person name="Shimizu-Inatsugi R."/>
            <person name="Baeten J."/>
            <person name="Francoijs K.J."/>
            <person name="Nataraja K.N."/>
            <person name="Reddy Y.A.N."/>
            <person name="Phadnis S."/>
            <person name="Ravikumar R.L."/>
            <person name="Schlapbach R."/>
            <person name="Sreeman S.M."/>
            <person name="Shimizu K.K."/>
        </authorList>
    </citation>
    <scope>NUCLEOTIDE SEQUENCE</scope>
</reference>
<dbReference type="PANTHER" id="PTHR26379">
    <property type="entry name" value="BTB/POZ AND MATH DOMAIN-CONTAINING PROTEIN 1"/>
    <property type="match status" value="1"/>
</dbReference>
<dbReference type="EMBL" id="BQKI01000081">
    <property type="protein sequence ID" value="GJN28906.1"/>
    <property type="molecule type" value="Genomic_DNA"/>
</dbReference>
<dbReference type="InterPro" id="IPR011333">
    <property type="entry name" value="SKP1/BTB/POZ_sf"/>
</dbReference>
<dbReference type="Proteomes" id="UP001054889">
    <property type="component" value="Unassembled WGS sequence"/>
</dbReference>
<dbReference type="InterPro" id="IPR045005">
    <property type="entry name" value="BPM1-6"/>
</dbReference>
<accession>A0AAV5F3Q6</accession>
<dbReference type="Pfam" id="PF24570">
    <property type="entry name" value="BACK_BPM_SPOP"/>
    <property type="match status" value="1"/>
</dbReference>
<gene>
    <name evidence="5" type="primary">gb17080</name>
    <name evidence="5" type="ORF">PR202_gb17080</name>
</gene>
<comment type="caution">
    <text evidence="5">The sequence shown here is derived from an EMBL/GenBank/DDBJ whole genome shotgun (WGS) entry which is preliminary data.</text>
</comment>
<feature type="domain" description="BTB" evidence="3">
    <location>
        <begin position="2"/>
        <end position="61"/>
    </location>
</feature>
<dbReference type="Gene3D" id="6.10.250.3030">
    <property type="match status" value="1"/>
</dbReference>
<keyword evidence="6" id="KW-1185">Reference proteome</keyword>
<comment type="similarity">
    <text evidence="2">Belongs to the Tdpoz family.</text>
</comment>
<dbReference type="GO" id="GO:0016567">
    <property type="term" value="P:protein ubiquitination"/>
    <property type="evidence" value="ECO:0007669"/>
    <property type="project" value="InterPro"/>
</dbReference>
<dbReference type="AlphaFoldDB" id="A0AAV5F3Q6"/>
<evidence type="ECO:0000256" key="1">
    <source>
        <dbReference type="ARBA" id="ARBA00004906"/>
    </source>
</evidence>
<dbReference type="Gene3D" id="3.30.710.10">
    <property type="entry name" value="Potassium Channel Kv1.1, Chain A"/>
    <property type="match status" value="1"/>
</dbReference>
<reference evidence="5" key="2">
    <citation type="submission" date="2021-12" db="EMBL/GenBank/DDBJ databases">
        <title>Resequencing data analysis of finger millet.</title>
        <authorList>
            <person name="Hatakeyama M."/>
            <person name="Aluri S."/>
            <person name="Balachadran M.T."/>
            <person name="Sivarajan S.R."/>
            <person name="Poveda L."/>
            <person name="Shimizu-Inatsugi R."/>
            <person name="Schlapbach R."/>
            <person name="Sreeman S.M."/>
            <person name="Shimizu K.K."/>
        </authorList>
    </citation>
    <scope>NUCLEOTIDE SEQUENCE</scope>
</reference>
<evidence type="ECO:0000256" key="2">
    <source>
        <dbReference type="ARBA" id="ARBA00010846"/>
    </source>
</evidence>
<evidence type="ECO:0000313" key="5">
    <source>
        <dbReference type="EMBL" id="GJN28906.1"/>
    </source>
</evidence>
<dbReference type="InterPro" id="IPR000210">
    <property type="entry name" value="BTB/POZ_dom"/>
</dbReference>
<name>A0AAV5F3Q6_ELECO</name>
<comment type="pathway">
    <text evidence="1">Protein modification; protein ubiquitination.</text>
</comment>
<feature type="domain" description="BPM/SPOP BACK" evidence="4">
    <location>
        <begin position="67"/>
        <end position="92"/>
    </location>
</feature>
<dbReference type="Pfam" id="PF00651">
    <property type="entry name" value="BTB"/>
    <property type="match status" value="1"/>
</dbReference>
<dbReference type="InterPro" id="IPR056423">
    <property type="entry name" value="BACK_BPM_SPOP"/>
</dbReference>
<dbReference type="PANTHER" id="PTHR26379:SF355">
    <property type="entry name" value="BTB DOMAIN-CONTAINING PROTEIN"/>
    <property type="match status" value="1"/>
</dbReference>
<evidence type="ECO:0008006" key="7">
    <source>
        <dbReference type="Google" id="ProtNLM"/>
    </source>
</evidence>
<evidence type="ECO:0000259" key="4">
    <source>
        <dbReference type="Pfam" id="PF24570"/>
    </source>
</evidence>
<protein>
    <recommendedName>
        <fullName evidence="7">BTB domain-containing protein</fullName>
    </recommendedName>
</protein>
<dbReference type="SUPFAM" id="SSF54695">
    <property type="entry name" value="POZ domain"/>
    <property type="match status" value="1"/>
</dbReference>
<sequence length="95" mass="10816">MQISDMEPEVFKSMLHFIYTDTLPKMDDEETMLGTAEGLVAAADRYKLEGLKTICEEMLCRRVDLSTVETSLVLAEKHRCLALKAKCMEFSSTLY</sequence>
<evidence type="ECO:0000259" key="3">
    <source>
        <dbReference type="Pfam" id="PF00651"/>
    </source>
</evidence>